<dbReference type="GO" id="GO:0032259">
    <property type="term" value="P:methylation"/>
    <property type="evidence" value="ECO:0007669"/>
    <property type="project" value="UniProtKB-KW"/>
</dbReference>
<organism evidence="5 6">
    <name type="scientific">Agromyces seonyuensis</name>
    <dbReference type="NCBI Taxonomy" id="2662446"/>
    <lineage>
        <taxon>Bacteria</taxon>
        <taxon>Bacillati</taxon>
        <taxon>Actinomycetota</taxon>
        <taxon>Actinomycetes</taxon>
        <taxon>Micrococcales</taxon>
        <taxon>Microbacteriaceae</taxon>
        <taxon>Agromyces</taxon>
    </lineage>
</organism>
<feature type="binding site" evidence="1">
    <location>
        <position position="33"/>
    </location>
    <ligand>
        <name>Zn(2+)</name>
        <dbReference type="ChEBI" id="CHEBI:29105"/>
    </ligand>
</feature>
<name>A0A6I4P594_9MICO</name>
<feature type="domain" description="23S rRNA (guanine(745)-N(1))-methyltransferase N-terminal" evidence="4">
    <location>
        <begin position="11"/>
        <end position="47"/>
    </location>
</feature>
<dbReference type="CDD" id="cd02440">
    <property type="entry name" value="AdoMet_MTases"/>
    <property type="match status" value="1"/>
</dbReference>
<dbReference type="Pfam" id="PF08241">
    <property type="entry name" value="Methyltransf_11"/>
    <property type="match status" value="1"/>
</dbReference>
<dbReference type="GO" id="GO:0008757">
    <property type="term" value="F:S-adenosylmethionine-dependent methyltransferase activity"/>
    <property type="evidence" value="ECO:0007669"/>
    <property type="project" value="InterPro"/>
</dbReference>
<dbReference type="InterPro" id="IPR016718">
    <property type="entry name" value="rRNA_m1G-MeTrfase_A_prd"/>
</dbReference>
<feature type="binding site" evidence="2">
    <location>
        <begin position="105"/>
        <end position="106"/>
    </location>
    <ligand>
        <name>S-adenosyl-L-methionine</name>
        <dbReference type="ChEBI" id="CHEBI:59789"/>
    </ligand>
</feature>
<dbReference type="Proteomes" id="UP000438182">
    <property type="component" value="Unassembled WGS sequence"/>
</dbReference>
<feature type="binding site" evidence="2">
    <location>
        <position position="73"/>
    </location>
    <ligand>
        <name>S-adenosyl-L-methionine</name>
        <dbReference type="ChEBI" id="CHEBI:59789"/>
    </ligand>
</feature>
<keyword evidence="6" id="KW-1185">Reference proteome</keyword>
<keyword evidence="5" id="KW-0489">Methyltransferase</keyword>
<dbReference type="InterPro" id="IPR029063">
    <property type="entry name" value="SAM-dependent_MTases_sf"/>
</dbReference>
<dbReference type="PIRSF" id="PIRSF018249">
    <property type="entry name" value="MyrA_prd"/>
    <property type="match status" value="1"/>
</dbReference>
<dbReference type="GO" id="GO:0046872">
    <property type="term" value="F:metal ion binding"/>
    <property type="evidence" value="ECO:0007669"/>
    <property type="project" value="UniProtKB-KW"/>
</dbReference>
<feature type="binding site" evidence="2">
    <location>
        <position position="194"/>
    </location>
    <ligand>
        <name>S-adenosyl-L-methionine</name>
        <dbReference type="ChEBI" id="CHEBI:59789"/>
    </ligand>
</feature>
<evidence type="ECO:0000259" key="4">
    <source>
        <dbReference type="Pfam" id="PF21302"/>
    </source>
</evidence>
<dbReference type="EMBL" id="WSTA01000110">
    <property type="protein sequence ID" value="MWC00186.1"/>
    <property type="molecule type" value="Genomic_DNA"/>
</dbReference>
<reference evidence="5 6" key="1">
    <citation type="submission" date="2019-12" db="EMBL/GenBank/DDBJ databases">
        <authorList>
            <person name="Kim Y.S."/>
        </authorList>
    </citation>
    <scope>NUCLEOTIDE SEQUENCE [LARGE SCALE GENOMIC DNA]</scope>
    <source>
        <strain evidence="5 6">MMS17-SY077</strain>
    </source>
</reference>
<dbReference type="InterPro" id="IPR013216">
    <property type="entry name" value="Methyltransf_11"/>
</dbReference>
<evidence type="ECO:0000313" key="6">
    <source>
        <dbReference type="Proteomes" id="UP000438182"/>
    </source>
</evidence>
<dbReference type="InterPro" id="IPR048647">
    <property type="entry name" value="RlmA_N"/>
</dbReference>
<dbReference type="SUPFAM" id="SSF53335">
    <property type="entry name" value="S-adenosyl-L-methionine-dependent methyltransferases"/>
    <property type="match status" value="1"/>
</dbReference>
<protein>
    <submittedName>
        <fullName evidence="5">Methyltransferase domain-containing protein</fullName>
    </submittedName>
</protein>
<feature type="binding site" evidence="1">
    <location>
        <position position="29"/>
    </location>
    <ligand>
        <name>Zn(2+)</name>
        <dbReference type="ChEBI" id="CHEBI:29105"/>
    </ligand>
</feature>
<evidence type="ECO:0000313" key="5">
    <source>
        <dbReference type="EMBL" id="MWC00186.1"/>
    </source>
</evidence>
<keyword evidence="2" id="KW-0949">S-adenosyl-L-methionine</keyword>
<dbReference type="AlphaFoldDB" id="A0A6I4P594"/>
<gene>
    <name evidence="5" type="ORF">GB864_16720</name>
</gene>
<keyword evidence="5" id="KW-0808">Transferase</keyword>
<comment type="caution">
    <text evidence="5">The sequence shown here is derived from an EMBL/GenBank/DDBJ whole genome shotgun (WGS) entry which is preliminary data.</text>
</comment>
<evidence type="ECO:0000259" key="3">
    <source>
        <dbReference type="Pfam" id="PF08241"/>
    </source>
</evidence>
<proteinExistence type="predicted"/>
<sequence length="293" mass="30852">MSISEISEWVRCPNCFHDLEVVASRTLGCANGHRFDLHKHGYATLLPPRSPAHQGDSREMLVARDAVLESGLYAPIADAVAALARASLREHEDAPPRLVDFGCGTGHYARAVATAAPHTPELLFTDRSPAAVRWSTLATPGAGGVVLDVWAPLPLRDGIADVALDVFAPRNPPEFARVLRPGGTLVVVVPRPGHLAELRVEGAMLDVPEGKADAVHAQFAPFLEPAGLERVTAPIALTPAQADAVRGMGPAGHHADRARAAGDLIAEPTVSATLDVDVLAYRRPAAGESAQHG</sequence>
<evidence type="ECO:0000256" key="2">
    <source>
        <dbReference type="PIRSR" id="PIRSR018249-2"/>
    </source>
</evidence>
<keyword evidence="1" id="KW-0862">Zinc</keyword>
<dbReference type="Gene3D" id="3.40.50.150">
    <property type="entry name" value="Vaccinia Virus protein VP39"/>
    <property type="match status" value="1"/>
</dbReference>
<feature type="domain" description="Methyltransferase type 11" evidence="3">
    <location>
        <begin position="99"/>
        <end position="187"/>
    </location>
</feature>
<dbReference type="Pfam" id="PF21302">
    <property type="entry name" value="Zn_ribbon_RlmA"/>
    <property type="match status" value="1"/>
</dbReference>
<keyword evidence="1" id="KW-0479">Metal-binding</keyword>
<accession>A0A6I4P594</accession>
<dbReference type="RefSeq" id="WP_160426827.1">
    <property type="nucleotide sequence ID" value="NZ_WSTA01000110.1"/>
</dbReference>
<evidence type="ECO:0000256" key="1">
    <source>
        <dbReference type="PIRSR" id="PIRSR018249-1"/>
    </source>
</evidence>